<evidence type="ECO:0000313" key="1">
    <source>
        <dbReference type="EMBL" id="KAH6930867.1"/>
    </source>
</evidence>
<reference evidence="1" key="1">
    <citation type="submission" date="2020-05" db="EMBL/GenBank/DDBJ databases">
        <title>Large-scale comparative analyses of tick genomes elucidate their genetic diversity and vector capacities.</title>
        <authorList>
            <person name="Jia N."/>
            <person name="Wang J."/>
            <person name="Shi W."/>
            <person name="Du L."/>
            <person name="Sun Y."/>
            <person name="Zhan W."/>
            <person name="Jiang J."/>
            <person name="Wang Q."/>
            <person name="Zhang B."/>
            <person name="Ji P."/>
            <person name="Sakyi L.B."/>
            <person name="Cui X."/>
            <person name="Yuan T."/>
            <person name="Jiang B."/>
            <person name="Yang W."/>
            <person name="Lam T.T.-Y."/>
            <person name="Chang Q."/>
            <person name="Ding S."/>
            <person name="Wang X."/>
            <person name="Zhu J."/>
            <person name="Ruan X."/>
            <person name="Zhao L."/>
            <person name="Wei J."/>
            <person name="Que T."/>
            <person name="Du C."/>
            <person name="Cheng J."/>
            <person name="Dai P."/>
            <person name="Han X."/>
            <person name="Huang E."/>
            <person name="Gao Y."/>
            <person name="Liu J."/>
            <person name="Shao H."/>
            <person name="Ye R."/>
            <person name="Li L."/>
            <person name="Wei W."/>
            <person name="Wang X."/>
            <person name="Wang C."/>
            <person name="Yang T."/>
            <person name="Huo Q."/>
            <person name="Li W."/>
            <person name="Guo W."/>
            <person name="Chen H."/>
            <person name="Zhou L."/>
            <person name="Ni X."/>
            <person name="Tian J."/>
            <person name="Zhou Y."/>
            <person name="Sheng Y."/>
            <person name="Liu T."/>
            <person name="Pan Y."/>
            <person name="Xia L."/>
            <person name="Li J."/>
            <person name="Zhao F."/>
            <person name="Cao W."/>
        </authorList>
    </citation>
    <scope>NUCLEOTIDE SEQUENCE</scope>
    <source>
        <strain evidence="1">Hyas-2018</strain>
    </source>
</reference>
<gene>
    <name evidence="1" type="ORF">HPB50_020071</name>
</gene>
<accession>A0ACB7S9W7</accession>
<dbReference type="EMBL" id="CM023485">
    <property type="protein sequence ID" value="KAH6930867.1"/>
    <property type="molecule type" value="Genomic_DNA"/>
</dbReference>
<protein>
    <submittedName>
        <fullName evidence="1">Uncharacterized protein</fullName>
    </submittedName>
</protein>
<proteinExistence type="predicted"/>
<name>A0ACB7S9W7_HYAAI</name>
<organism evidence="1 2">
    <name type="scientific">Hyalomma asiaticum</name>
    <name type="common">Tick</name>
    <dbReference type="NCBI Taxonomy" id="266040"/>
    <lineage>
        <taxon>Eukaryota</taxon>
        <taxon>Metazoa</taxon>
        <taxon>Ecdysozoa</taxon>
        <taxon>Arthropoda</taxon>
        <taxon>Chelicerata</taxon>
        <taxon>Arachnida</taxon>
        <taxon>Acari</taxon>
        <taxon>Parasitiformes</taxon>
        <taxon>Ixodida</taxon>
        <taxon>Ixodoidea</taxon>
        <taxon>Ixodidae</taxon>
        <taxon>Hyalomminae</taxon>
        <taxon>Hyalomma</taxon>
    </lineage>
</organism>
<dbReference type="Proteomes" id="UP000821845">
    <property type="component" value="Chromosome 5"/>
</dbReference>
<evidence type="ECO:0000313" key="2">
    <source>
        <dbReference type="Proteomes" id="UP000821845"/>
    </source>
</evidence>
<sequence>MPRPSNLAGARAAQARDRELLPHPHPHREEKPSSSSSSLSDSAASSASPPNIPPSLPLQRFSTTFVISRAPFNMPSIHPELSRPLNTRASAPPPPLPHSHRFPPHSSSVGNLQL</sequence>
<keyword evidence="2" id="KW-1185">Reference proteome</keyword>
<comment type="caution">
    <text evidence="1">The sequence shown here is derived from an EMBL/GenBank/DDBJ whole genome shotgun (WGS) entry which is preliminary data.</text>
</comment>